<feature type="repeat" description="WD" evidence="3">
    <location>
        <begin position="7"/>
        <end position="40"/>
    </location>
</feature>
<keyword evidence="2" id="KW-0677">Repeat</keyword>
<keyword evidence="4" id="KW-0132">Cell division</keyword>
<name>A0A392NYE0_9FABA</name>
<dbReference type="GO" id="GO:0051301">
    <property type="term" value="P:cell division"/>
    <property type="evidence" value="ECO:0007669"/>
    <property type="project" value="UniProtKB-KW"/>
</dbReference>
<sequence>MVKMAELNGHTSRVLYMTQSPDGCTVASAAADETLRFWNVFGTPAAACKAAPKTYNEPFANFNHGCRLAIDLNNALVQLWDTTAVLN</sequence>
<organism evidence="4 5">
    <name type="scientific">Trifolium medium</name>
    <dbReference type="NCBI Taxonomy" id="97028"/>
    <lineage>
        <taxon>Eukaryota</taxon>
        <taxon>Viridiplantae</taxon>
        <taxon>Streptophyta</taxon>
        <taxon>Embryophyta</taxon>
        <taxon>Tracheophyta</taxon>
        <taxon>Spermatophyta</taxon>
        <taxon>Magnoliopsida</taxon>
        <taxon>eudicotyledons</taxon>
        <taxon>Gunneridae</taxon>
        <taxon>Pentapetalae</taxon>
        <taxon>rosids</taxon>
        <taxon>fabids</taxon>
        <taxon>Fabales</taxon>
        <taxon>Fabaceae</taxon>
        <taxon>Papilionoideae</taxon>
        <taxon>50 kb inversion clade</taxon>
        <taxon>NPAAA clade</taxon>
        <taxon>Hologalegina</taxon>
        <taxon>IRL clade</taxon>
        <taxon>Trifolieae</taxon>
        <taxon>Trifolium</taxon>
    </lineage>
</organism>
<dbReference type="GO" id="GO:1905786">
    <property type="term" value="P:positive regulation of anaphase-promoting complex-dependent catabolic process"/>
    <property type="evidence" value="ECO:0007669"/>
    <property type="project" value="TreeGrafter"/>
</dbReference>
<evidence type="ECO:0000313" key="5">
    <source>
        <dbReference type="Proteomes" id="UP000265520"/>
    </source>
</evidence>
<accession>A0A392NYE0</accession>
<dbReference type="PROSITE" id="PS50294">
    <property type="entry name" value="WD_REPEATS_REGION"/>
    <property type="match status" value="1"/>
</dbReference>
<dbReference type="PANTHER" id="PTHR19918:SF39">
    <property type="entry name" value="TRANSDUCIN FAMILY PROTEIN_WD-40 REPEAT PROTEIN"/>
    <property type="match status" value="1"/>
</dbReference>
<dbReference type="GO" id="GO:0010997">
    <property type="term" value="F:anaphase-promoting complex binding"/>
    <property type="evidence" value="ECO:0007669"/>
    <property type="project" value="InterPro"/>
</dbReference>
<evidence type="ECO:0000256" key="2">
    <source>
        <dbReference type="ARBA" id="ARBA00022737"/>
    </source>
</evidence>
<dbReference type="InterPro" id="IPR019775">
    <property type="entry name" value="WD40_repeat_CS"/>
</dbReference>
<dbReference type="EMBL" id="LXQA010055540">
    <property type="protein sequence ID" value="MCI04482.1"/>
    <property type="molecule type" value="Genomic_DNA"/>
</dbReference>
<reference evidence="4 5" key="1">
    <citation type="journal article" date="2018" name="Front. Plant Sci.">
        <title>Red Clover (Trifolium pratense) and Zigzag Clover (T. medium) - A Picture of Genomic Similarities and Differences.</title>
        <authorList>
            <person name="Dluhosova J."/>
            <person name="Istvanek J."/>
            <person name="Nedelnik J."/>
            <person name="Repkova J."/>
        </authorList>
    </citation>
    <scope>NUCLEOTIDE SEQUENCE [LARGE SCALE GENOMIC DNA]</scope>
    <source>
        <strain evidence="5">cv. 10/8</strain>
        <tissue evidence="4">Leaf</tissue>
    </source>
</reference>
<dbReference type="AlphaFoldDB" id="A0A392NYE0"/>
<dbReference type="InterPro" id="IPR015943">
    <property type="entry name" value="WD40/YVTN_repeat-like_dom_sf"/>
</dbReference>
<gene>
    <name evidence="4" type="ORF">A2U01_0025529</name>
</gene>
<dbReference type="UniPathway" id="UPA00143"/>
<dbReference type="GO" id="GO:1990757">
    <property type="term" value="F:ubiquitin ligase activator activity"/>
    <property type="evidence" value="ECO:0007669"/>
    <property type="project" value="TreeGrafter"/>
</dbReference>
<dbReference type="PANTHER" id="PTHR19918">
    <property type="entry name" value="CELL DIVISION CYCLE 20 CDC20 FIZZY -RELATED"/>
    <property type="match status" value="1"/>
</dbReference>
<dbReference type="Proteomes" id="UP000265520">
    <property type="component" value="Unassembled WGS sequence"/>
</dbReference>
<dbReference type="GO" id="GO:0031145">
    <property type="term" value="P:anaphase-promoting complex-dependent catabolic process"/>
    <property type="evidence" value="ECO:0007669"/>
    <property type="project" value="TreeGrafter"/>
</dbReference>
<proteinExistence type="predicted"/>
<feature type="non-terminal residue" evidence="4">
    <location>
        <position position="87"/>
    </location>
</feature>
<dbReference type="Pfam" id="PF00400">
    <property type="entry name" value="WD40"/>
    <property type="match status" value="1"/>
</dbReference>
<dbReference type="InterPro" id="IPR001680">
    <property type="entry name" value="WD40_rpt"/>
</dbReference>
<dbReference type="PROSITE" id="PS00678">
    <property type="entry name" value="WD_REPEATS_1"/>
    <property type="match status" value="1"/>
</dbReference>
<dbReference type="GO" id="GO:0005680">
    <property type="term" value="C:anaphase-promoting complex"/>
    <property type="evidence" value="ECO:0007669"/>
    <property type="project" value="TreeGrafter"/>
</dbReference>
<dbReference type="SUPFAM" id="SSF50978">
    <property type="entry name" value="WD40 repeat-like"/>
    <property type="match status" value="1"/>
</dbReference>
<dbReference type="InterPro" id="IPR036322">
    <property type="entry name" value="WD40_repeat_dom_sf"/>
</dbReference>
<keyword evidence="1 3" id="KW-0853">WD repeat</keyword>
<dbReference type="InterPro" id="IPR033010">
    <property type="entry name" value="Cdc20/Fizzy"/>
</dbReference>
<keyword evidence="4" id="KW-0131">Cell cycle</keyword>
<evidence type="ECO:0000256" key="1">
    <source>
        <dbReference type="ARBA" id="ARBA00022574"/>
    </source>
</evidence>
<comment type="caution">
    <text evidence="4">The sequence shown here is derived from an EMBL/GenBank/DDBJ whole genome shotgun (WGS) entry which is preliminary data.</text>
</comment>
<dbReference type="Gene3D" id="2.130.10.10">
    <property type="entry name" value="YVTN repeat-like/Quinoprotein amine dehydrogenase"/>
    <property type="match status" value="1"/>
</dbReference>
<dbReference type="PROSITE" id="PS50082">
    <property type="entry name" value="WD_REPEATS_2"/>
    <property type="match status" value="1"/>
</dbReference>
<protein>
    <submittedName>
        <fullName evidence="4">Cell division cycle 20.5 cofactor of APC complex-like</fullName>
    </submittedName>
</protein>
<evidence type="ECO:0000313" key="4">
    <source>
        <dbReference type="EMBL" id="MCI04482.1"/>
    </source>
</evidence>
<evidence type="ECO:0000256" key="3">
    <source>
        <dbReference type="PROSITE-ProRule" id="PRU00221"/>
    </source>
</evidence>
<dbReference type="GO" id="GO:0016567">
    <property type="term" value="P:protein ubiquitination"/>
    <property type="evidence" value="ECO:0007669"/>
    <property type="project" value="UniProtKB-UniPathway"/>
</dbReference>
<keyword evidence="5" id="KW-1185">Reference proteome</keyword>